<sequence>MKKYRGPIILLNLILFLGIFNYSVVQKENIMADGQLILLELAPVDPRSLMQGDYMQLNYRISDEVFEIEVPKRGYCVLTLDLEGVAQGSRYQKETTPKNNGEFLIKYRVGKWNSIQIGAESYFFQEGEGEKYAEAKYGGVKVDENGNSVLIGLYDANRKKIE</sequence>
<keyword evidence="1" id="KW-1133">Transmembrane helix</keyword>
<dbReference type="Proteomes" id="UP001597342">
    <property type="component" value="Unassembled WGS sequence"/>
</dbReference>
<evidence type="ECO:0000313" key="2">
    <source>
        <dbReference type="EMBL" id="MFD2100157.1"/>
    </source>
</evidence>
<keyword evidence="3" id="KW-1185">Reference proteome</keyword>
<dbReference type="EMBL" id="JBHUHU010000003">
    <property type="protein sequence ID" value="MFD2100157.1"/>
    <property type="molecule type" value="Genomic_DNA"/>
</dbReference>
<dbReference type="InterPro" id="IPR025833">
    <property type="entry name" value="GDYXXLXY"/>
</dbReference>
<evidence type="ECO:0000313" key="3">
    <source>
        <dbReference type="Proteomes" id="UP001597342"/>
    </source>
</evidence>
<reference evidence="3" key="1">
    <citation type="journal article" date="2019" name="Int. J. Syst. Evol. Microbiol.">
        <title>The Global Catalogue of Microorganisms (GCM) 10K type strain sequencing project: providing services to taxonomists for standard genome sequencing and annotation.</title>
        <authorList>
            <consortium name="The Broad Institute Genomics Platform"/>
            <consortium name="The Broad Institute Genome Sequencing Center for Infectious Disease"/>
            <person name="Wu L."/>
            <person name="Ma J."/>
        </authorList>
    </citation>
    <scope>NUCLEOTIDE SEQUENCE [LARGE SCALE GENOMIC DNA]</scope>
    <source>
        <strain evidence="3">JCM 3389</strain>
    </source>
</reference>
<protein>
    <submittedName>
        <fullName evidence="2">GDYXXLXY domain-containing protein</fullName>
    </submittedName>
</protein>
<name>A0ABW4XYN8_9FLAO</name>
<feature type="transmembrane region" description="Helical" evidence="1">
    <location>
        <begin position="7"/>
        <end position="25"/>
    </location>
</feature>
<organism evidence="2 3">
    <name type="scientific">Flagellimonas iocasae</name>
    <dbReference type="NCBI Taxonomy" id="2055905"/>
    <lineage>
        <taxon>Bacteria</taxon>
        <taxon>Pseudomonadati</taxon>
        <taxon>Bacteroidota</taxon>
        <taxon>Flavobacteriia</taxon>
        <taxon>Flavobacteriales</taxon>
        <taxon>Flavobacteriaceae</taxon>
        <taxon>Flagellimonas</taxon>
    </lineage>
</organism>
<dbReference type="Pfam" id="PF14345">
    <property type="entry name" value="GDYXXLXY"/>
    <property type="match status" value="1"/>
</dbReference>
<evidence type="ECO:0000256" key="1">
    <source>
        <dbReference type="SAM" id="Phobius"/>
    </source>
</evidence>
<dbReference type="RefSeq" id="WP_379830880.1">
    <property type="nucleotide sequence ID" value="NZ_JBHUHU010000003.1"/>
</dbReference>
<gene>
    <name evidence="2" type="ORF">ACFSJE_10255</name>
</gene>
<proteinExistence type="predicted"/>
<keyword evidence="1" id="KW-0472">Membrane</keyword>
<keyword evidence="1" id="KW-0812">Transmembrane</keyword>
<accession>A0ABW4XYN8</accession>
<comment type="caution">
    <text evidence="2">The sequence shown here is derived from an EMBL/GenBank/DDBJ whole genome shotgun (WGS) entry which is preliminary data.</text>
</comment>